<dbReference type="Pfam" id="PF01535">
    <property type="entry name" value="PPR"/>
    <property type="match status" value="3"/>
</dbReference>
<dbReference type="InterPro" id="IPR011990">
    <property type="entry name" value="TPR-like_helical_dom_sf"/>
</dbReference>
<dbReference type="SUPFAM" id="SSF57903">
    <property type="entry name" value="FYVE/PHD zinc finger"/>
    <property type="match status" value="1"/>
</dbReference>
<dbReference type="Gene3D" id="2.30.29.30">
    <property type="entry name" value="Pleckstrin-homology domain (PH domain)/Phosphotyrosine-binding domain (PTB)"/>
    <property type="match status" value="1"/>
</dbReference>
<feature type="repeat" description="RCC1" evidence="6">
    <location>
        <begin position="466"/>
        <end position="517"/>
    </location>
</feature>
<dbReference type="InterPro" id="IPR009091">
    <property type="entry name" value="RCC1/BLIP-II"/>
</dbReference>
<dbReference type="Gene3D" id="3.30.40.10">
    <property type="entry name" value="Zinc/RING finger domain, C3HC4 (zinc finger)"/>
    <property type="match status" value="1"/>
</dbReference>
<evidence type="ECO:0000256" key="8">
    <source>
        <dbReference type="SAM" id="Coils"/>
    </source>
</evidence>
<feature type="domain" description="FYVE-type" evidence="10">
    <location>
        <begin position="626"/>
        <end position="688"/>
    </location>
</feature>
<dbReference type="SUPFAM" id="SSF50985">
    <property type="entry name" value="RCC1/BLIP-II"/>
    <property type="match status" value="1"/>
</dbReference>
<accession>A0A978UM69</accession>
<dbReference type="Gene3D" id="6.10.140.910">
    <property type="match status" value="1"/>
</dbReference>
<feature type="repeat" description="PPR" evidence="7">
    <location>
        <begin position="1317"/>
        <end position="1351"/>
    </location>
</feature>
<feature type="region of interest" description="Disordered" evidence="9">
    <location>
        <begin position="116"/>
        <end position="138"/>
    </location>
</feature>
<dbReference type="Pfam" id="PF25390">
    <property type="entry name" value="WD40_RLD"/>
    <property type="match status" value="1"/>
</dbReference>
<keyword evidence="1" id="KW-0479">Metal-binding</keyword>
<organism evidence="12 13">
    <name type="scientific">Ziziphus jujuba var. spinosa</name>
    <dbReference type="NCBI Taxonomy" id="714518"/>
    <lineage>
        <taxon>Eukaryota</taxon>
        <taxon>Viridiplantae</taxon>
        <taxon>Streptophyta</taxon>
        <taxon>Embryophyta</taxon>
        <taxon>Tracheophyta</taxon>
        <taxon>Spermatophyta</taxon>
        <taxon>Magnoliopsida</taxon>
        <taxon>eudicotyledons</taxon>
        <taxon>Gunneridae</taxon>
        <taxon>Pentapetalae</taxon>
        <taxon>rosids</taxon>
        <taxon>fabids</taxon>
        <taxon>Rosales</taxon>
        <taxon>Rhamnaceae</taxon>
        <taxon>Paliureae</taxon>
        <taxon>Ziziphus</taxon>
    </lineage>
</organism>
<dbReference type="GO" id="GO:0008270">
    <property type="term" value="F:zinc ion binding"/>
    <property type="evidence" value="ECO:0007669"/>
    <property type="project" value="UniProtKB-KW"/>
</dbReference>
<dbReference type="InterPro" id="IPR013083">
    <property type="entry name" value="Znf_RING/FYVE/PHD"/>
</dbReference>
<dbReference type="InterPro" id="IPR002885">
    <property type="entry name" value="PPR_rpt"/>
</dbReference>
<feature type="repeat" description="RCC1" evidence="6">
    <location>
        <begin position="230"/>
        <end position="291"/>
    </location>
</feature>
<reference evidence="12" key="1">
    <citation type="journal article" date="2021" name="Front. Plant Sci.">
        <title>Chromosome-Scale Genome Assembly for Chinese Sour Jujube and Insights Into Its Genome Evolution and Domestication Signature.</title>
        <authorList>
            <person name="Shen L.-Y."/>
            <person name="Luo H."/>
            <person name="Wang X.-L."/>
            <person name="Wang X.-M."/>
            <person name="Qiu X.-J."/>
            <person name="Liu H."/>
            <person name="Zhou S.-S."/>
            <person name="Jia K.-H."/>
            <person name="Nie S."/>
            <person name="Bao Y.-T."/>
            <person name="Zhang R.-G."/>
            <person name="Yun Q.-Z."/>
            <person name="Chai Y.-H."/>
            <person name="Lu J.-Y."/>
            <person name="Li Y."/>
            <person name="Zhao S.-W."/>
            <person name="Mao J.-F."/>
            <person name="Jia S.-G."/>
            <person name="Mao Y.-M."/>
        </authorList>
    </citation>
    <scope>NUCLEOTIDE SEQUENCE</scope>
    <source>
        <strain evidence="12">AT0</strain>
        <tissue evidence="12">Leaf</tissue>
    </source>
</reference>
<feature type="region of interest" description="Disordered" evidence="9">
    <location>
        <begin position="914"/>
        <end position="949"/>
    </location>
</feature>
<feature type="repeat" description="RCC1" evidence="6">
    <location>
        <begin position="570"/>
        <end position="621"/>
    </location>
</feature>
<feature type="repeat" description="RCC1" evidence="6">
    <location>
        <begin position="292"/>
        <end position="343"/>
    </location>
</feature>
<dbReference type="CDD" id="cd00065">
    <property type="entry name" value="FYVE_like_SF"/>
    <property type="match status" value="1"/>
</dbReference>
<dbReference type="SMART" id="SM00064">
    <property type="entry name" value="FYVE"/>
    <property type="match status" value="1"/>
</dbReference>
<dbReference type="Gene3D" id="1.25.40.10">
    <property type="entry name" value="Tetratricopeptide repeat domain"/>
    <property type="match status" value="3"/>
</dbReference>
<feature type="region of interest" description="Disordered" evidence="9">
    <location>
        <begin position="794"/>
        <end position="817"/>
    </location>
</feature>
<dbReference type="PROSITE" id="PS50012">
    <property type="entry name" value="RCC1_3"/>
    <property type="match status" value="7"/>
</dbReference>
<dbReference type="Proteomes" id="UP000813462">
    <property type="component" value="Unassembled WGS sequence"/>
</dbReference>
<dbReference type="PROSITE" id="PS00626">
    <property type="entry name" value="RCC1_2"/>
    <property type="match status" value="3"/>
</dbReference>
<feature type="domain" description="BRX" evidence="11">
    <location>
        <begin position="950"/>
        <end position="1022"/>
    </location>
</feature>
<proteinExistence type="predicted"/>
<dbReference type="InterPro" id="IPR011993">
    <property type="entry name" value="PH-like_dom_sf"/>
</dbReference>
<evidence type="ECO:0000313" key="12">
    <source>
        <dbReference type="EMBL" id="KAH7515921.1"/>
    </source>
</evidence>
<dbReference type="NCBIfam" id="TIGR00756">
    <property type="entry name" value="PPR"/>
    <property type="match status" value="2"/>
</dbReference>
<dbReference type="Pfam" id="PF01363">
    <property type="entry name" value="FYVE"/>
    <property type="match status" value="1"/>
</dbReference>
<evidence type="ECO:0008006" key="14">
    <source>
        <dbReference type="Google" id="ProtNLM"/>
    </source>
</evidence>
<dbReference type="Pfam" id="PF08381">
    <property type="entry name" value="BRX"/>
    <property type="match status" value="1"/>
</dbReference>
<dbReference type="InterPro" id="IPR051210">
    <property type="entry name" value="Ub_ligase/GEF_domain"/>
</dbReference>
<evidence type="ECO:0000256" key="6">
    <source>
        <dbReference type="PROSITE-ProRule" id="PRU00235"/>
    </source>
</evidence>
<gene>
    <name evidence="12" type="ORF">FEM48_Zijuj10G0079500</name>
</gene>
<evidence type="ECO:0000313" key="13">
    <source>
        <dbReference type="Proteomes" id="UP000813462"/>
    </source>
</evidence>
<dbReference type="EMBL" id="JAEACU010000010">
    <property type="protein sequence ID" value="KAH7515921.1"/>
    <property type="molecule type" value="Genomic_DNA"/>
</dbReference>
<name>A0A978UM69_ZIZJJ</name>
<keyword evidence="3 5" id="KW-0863">Zinc-finger</keyword>
<dbReference type="CDD" id="cd13365">
    <property type="entry name" value="PH_PLC_plant-like"/>
    <property type="match status" value="1"/>
</dbReference>
<dbReference type="Pfam" id="PF13041">
    <property type="entry name" value="PPR_2"/>
    <property type="match status" value="1"/>
</dbReference>
<keyword evidence="4" id="KW-0862">Zinc</keyword>
<dbReference type="InterPro" id="IPR027988">
    <property type="entry name" value="BRX_N"/>
</dbReference>
<dbReference type="PANTHER" id="PTHR22870:SF358">
    <property type="entry name" value="REGULATOR OF CHROMOSOME CONDENSATION (RCC1) FAMILY WITH FYVE ZINC FINGER DOMAIN-CONTAINING PROTEIN"/>
    <property type="match status" value="1"/>
</dbReference>
<dbReference type="InterPro" id="IPR000306">
    <property type="entry name" value="Znf_FYVE"/>
</dbReference>
<evidence type="ECO:0000259" key="10">
    <source>
        <dbReference type="PROSITE" id="PS50178"/>
    </source>
</evidence>
<evidence type="ECO:0000256" key="1">
    <source>
        <dbReference type="ARBA" id="ARBA00022723"/>
    </source>
</evidence>
<sequence>MLAITALKKGAYLLKYGRRGKPKFCPFRLSNDETTLIWYSGKDEKQLKLSHVSKIIPGQRTAIFQRYPRPEKEYQSFSLICNDRSLDLICKDKDEAEVWLVGLNALISRGNYSKWRNESRGDSSSFDSPRARTQRNSLSITPFVRDAEGVNFENVPQSRWGKAFADIISYTAANKSSIQDESFSNSSVSPRSTDNSIGRNSASEAFRVSLSSAVSSSSQSSCLDDFDSLGDVFIWGEGIGSGALGGGVCRVGSSFYSNMDSFLPKALESTVVLDVHGIACGDRHALLVTKQGEIFSWGEETGGRLGHGVEVDVSQPKLIEFLNGMNIESVACGEYHSCAVTFSGDLYTWGDGTHYSGLLGHGSEVSHWIPKKISGDMEGLHVSYISCGLWHTAAVTSTGRLFTFGDGSFGALGHGDLSSTNIPREVEILSGLRTMRVACGVWHTAAVVEVTDELCSPDNSASSSSGKLFTWGDGDKGKLGHGDKESRHVPECVIALADRNICQVACGYYLTIALTTSGQVYTMGSTSYGQLGNPMADGKVPTQVEGKISENVVEEIACGSYHVAVLTSKTEVYTWGKGSNGQLGHGDHGNRNMPTLVDFLKDRQVKSVVCGSNLTAVICLHKSVSSVDHSICSGCRNPFGFRRKRHNCYNCGLVFCKACSTRKSLKAALAPNMNKPYRVCDDCYSKLRKAMENSSVSRNTKVRNGNVNHKINESVDNHKLQTTLSRLSSFGSVINQSESRLSNSENQPEAHYNLVFPALNVTSELGGFNSSKPSNAFVVPKKVIPTSVSGSRLFSRATSPVSGKSSPARSSGEIFEDSKYTSESLSQEIIILRAQVEDLTSKSKHLEAELEKTSNQLKEANAIAADEAEKCKSAKEVIKSLTAQLKEMSERLPEGHTISNAGSVVGCATNFQNQQASETDSPSARTLETGSIGNSINQIPNGTKTQTGKPEWVVQDEPGVYLTLSAIPGGGNELKRVRFRYVFPPFFITKYRHINPTHVKAEDISQKNKRKNGGLKMGPNHSVELSIRIRDQKQADSSDFTRLGSTESITTTEMLGRCSTSSRSGIAIARCNAGLNPTFRITRPVAGIGAETLFPYLKAFSAEIAKIALEASACYRIYSLARVMTLRGASSFLRQNFKFWSEMYKSDDHLFFPKDLNFISLLKSCKQISQVSQVHGFMVKSGLDHDPFTLSKLLASSIQDIEYAASIFNSIQNPNLFMFNTMLRGYSASDVPEQAFVVFNNLRAQGIVLDQFSFITTLKACAVQSNIWTGQVVHGIALKSGYRLFINVKNTLLHLYCICGRILDAHVLFDEFPQQNDLVSYNTLMGGYLHISQPIVIVELFRKLCSSGLKASITTMLSVLSAAGDLGNYLGGESLHGYCIKLGFCSDLHVVTALTDMYAKTDHIDLAHRIFNEVTLKDVVLWNCLIDKHAKSGLLEEALALLKHLKLEGLKANSSTLAGLLSTCASSGAICKDKDEAEVWFVGLNVLISQLREMSERLPEWHTISNAGSIAGCVTNFPNQQASGGNELECARFSSIESIYLSHLNLIKRFLQAIPNGPLNL</sequence>
<comment type="caution">
    <text evidence="12">The sequence shown here is derived from an EMBL/GenBank/DDBJ whole genome shotgun (WGS) entry which is preliminary data.</text>
</comment>
<dbReference type="SUPFAM" id="SSF50729">
    <property type="entry name" value="PH domain-like"/>
    <property type="match status" value="1"/>
</dbReference>
<evidence type="ECO:0000256" key="9">
    <source>
        <dbReference type="SAM" id="MobiDB-lite"/>
    </source>
</evidence>
<dbReference type="InterPro" id="IPR017455">
    <property type="entry name" value="Znf_FYVE-rel"/>
</dbReference>
<dbReference type="InterPro" id="IPR058923">
    <property type="entry name" value="RCC1-like_dom"/>
</dbReference>
<dbReference type="Gene3D" id="2.130.10.30">
    <property type="entry name" value="Regulator of chromosome condensation 1/beta-lactamase-inhibitor protein II"/>
    <property type="match status" value="3"/>
</dbReference>
<dbReference type="PROSITE" id="PS51514">
    <property type="entry name" value="BRX"/>
    <property type="match status" value="1"/>
</dbReference>
<evidence type="ECO:0000256" key="2">
    <source>
        <dbReference type="ARBA" id="ARBA00022737"/>
    </source>
</evidence>
<dbReference type="InterPro" id="IPR001849">
    <property type="entry name" value="PH_domain"/>
</dbReference>
<feature type="repeat" description="PPR" evidence="7">
    <location>
        <begin position="1418"/>
        <end position="1452"/>
    </location>
</feature>
<evidence type="ECO:0000256" key="4">
    <source>
        <dbReference type="ARBA" id="ARBA00022833"/>
    </source>
</evidence>
<feature type="repeat" description="PPR" evidence="7">
    <location>
        <begin position="1215"/>
        <end position="1249"/>
    </location>
</feature>
<evidence type="ECO:0000256" key="3">
    <source>
        <dbReference type="ARBA" id="ARBA00022771"/>
    </source>
</evidence>
<dbReference type="Pfam" id="PF16457">
    <property type="entry name" value="PH_12"/>
    <property type="match status" value="1"/>
</dbReference>
<feature type="compositionally biased region" description="Polar residues" evidence="9">
    <location>
        <begin position="794"/>
        <end position="809"/>
    </location>
</feature>
<dbReference type="PANTHER" id="PTHR22870">
    <property type="entry name" value="REGULATOR OF CHROMOSOME CONDENSATION"/>
    <property type="match status" value="1"/>
</dbReference>
<dbReference type="PROSITE" id="PS51375">
    <property type="entry name" value="PPR"/>
    <property type="match status" value="3"/>
</dbReference>
<dbReference type="InterPro" id="IPR000408">
    <property type="entry name" value="Reg_chr_condens"/>
</dbReference>
<evidence type="ECO:0000259" key="11">
    <source>
        <dbReference type="PROSITE" id="PS51514"/>
    </source>
</evidence>
<evidence type="ECO:0000256" key="7">
    <source>
        <dbReference type="PROSITE-ProRule" id="PRU00708"/>
    </source>
</evidence>
<keyword evidence="8" id="KW-0175">Coiled coil</keyword>
<feature type="compositionally biased region" description="Polar residues" evidence="9">
    <location>
        <begin position="914"/>
        <end position="948"/>
    </location>
</feature>
<dbReference type="FunFam" id="2.130.10.30:FF:000028">
    <property type="entry name" value="PH, RCC1 and FYVE domains-containing protein 1"/>
    <property type="match status" value="1"/>
</dbReference>
<dbReference type="PRINTS" id="PR00633">
    <property type="entry name" value="RCCNDNSATION"/>
</dbReference>
<feature type="repeat" description="RCC1" evidence="6">
    <location>
        <begin position="518"/>
        <end position="569"/>
    </location>
</feature>
<dbReference type="InterPro" id="IPR013591">
    <property type="entry name" value="Brevis_radix_dom"/>
</dbReference>
<keyword evidence="2" id="KW-0677">Repeat</keyword>
<dbReference type="PROSITE" id="PS50178">
    <property type="entry name" value="ZF_FYVE"/>
    <property type="match status" value="1"/>
</dbReference>
<dbReference type="Pfam" id="PF13713">
    <property type="entry name" value="BRX_N"/>
    <property type="match status" value="1"/>
</dbReference>
<feature type="coiled-coil region" evidence="8">
    <location>
        <begin position="822"/>
        <end position="891"/>
    </location>
</feature>
<feature type="repeat" description="RCC1" evidence="6">
    <location>
        <begin position="344"/>
        <end position="398"/>
    </location>
</feature>
<dbReference type="InterPro" id="IPR011011">
    <property type="entry name" value="Znf_FYVE_PHD"/>
</dbReference>
<protein>
    <recommendedName>
        <fullName evidence="14">PH, RCC1 and FYVE domains-containing protein 1-like</fullName>
    </recommendedName>
</protein>
<feature type="repeat" description="RCC1" evidence="6">
    <location>
        <begin position="399"/>
        <end position="450"/>
    </location>
</feature>
<evidence type="ECO:0000256" key="5">
    <source>
        <dbReference type="PROSITE-ProRule" id="PRU00091"/>
    </source>
</evidence>